<dbReference type="Gene3D" id="2.115.10.20">
    <property type="entry name" value="Glycosyl hydrolase domain, family 43"/>
    <property type="match status" value="1"/>
</dbReference>
<accession>A0A243W953</accession>
<comment type="caution">
    <text evidence="7">The sequence shown here is derived from an EMBL/GenBank/DDBJ whole genome shotgun (WGS) entry which is preliminary data.</text>
</comment>
<evidence type="ECO:0000256" key="6">
    <source>
        <dbReference type="RuleBase" id="RU361187"/>
    </source>
</evidence>
<evidence type="ECO:0000256" key="3">
    <source>
        <dbReference type="ARBA" id="ARBA00022801"/>
    </source>
</evidence>
<keyword evidence="2" id="KW-0732">Signal</keyword>
<evidence type="ECO:0000256" key="4">
    <source>
        <dbReference type="ARBA" id="ARBA00023295"/>
    </source>
</evidence>
<evidence type="ECO:0008006" key="9">
    <source>
        <dbReference type="Google" id="ProtNLM"/>
    </source>
</evidence>
<organism evidence="7 8">
    <name type="scientific">Hymenobacter crusticola</name>
    <dbReference type="NCBI Taxonomy" id="1770526"/>
    <lineage>
        <taxon>Bacteria</taxon>
        <taxon>Pseudomonadati</taxon>
        <taxon>Bacteroidota</taxon>
        <taxon>Cytophagia</taxon>
        <taxon>Cytophagales</taxon>
        <taxon>Hymenobacteraceae</taxon>
        <taxon>Hymenobacter</taxon>
    </lineage>
</organism>
<dbReference type="GO" id="GO:0004553">
    <property type="term" value="F:hydrolase activity, hydrolyzing O-glycosyl compounds"/>
    <property type="evidence" value="ECO:0007669"/>
    <property type="project" value="InterPro"/>
</dbReference>
<proteinExistence type="inferred from homology"/>
<dbReference type="OrthoDB" id="177947at2"/>
<dbReference type="Proteomes" id="UP000194873">
    <property type="component" value="Unassembled WGS sequence"/>
</dbReference>
<dbReference type="GO" id="GO:0005975">
    <property type="term" value="P:carbohydrate metabolic process"/>
    <property type="evidence" value="ECO:0007669"/>
    <property type="project" value="InterPro"/>
</dbReference>
<keyword evidence="3 6" id="KW-0378">Hydrolase</keyword>
<dbReference type="Pfam" id="PF04616">
    <property type="entry name" value="Glyco_hydro_43"/>
    <property type="match status" value="1"/>
</dbReference>
<gene>
    <name evidence="7" type="ORF">BXP70_20515</name>
</gene>
<dbReference type="InterPro" id="IPR023296">
    <property type="entry name" value="Glyco_hydro_beta-prop_sf"/>
</dbReference>
<evidence type="ECO:0000256" key="5">
    <source>
        <dbReference type="PIRSR" id="PIRSR606710-2"/>
    </source>
</evidence>
<dbReference type="EMBL" id="MTSE01000014">
    <property type="protein sequence ID" value="OUJ71745.1"/>
    <property type="molecule type" value="Genomic_DNA"/>
</dbReference>
<dbReference type="PANTHER" id="PTHR43817:SF1">
    <property type="entry name" value="HYDROLASE, FAMILY 43, PUTATIVE (AFU_ORTHOLOGUE AFUA_3G01660)-RELATED"/>
    <property type="match status" value="1"/>
</dbReference>
<feature type="site" description="Important for catalytic activity, responsible for pKa modulation of the active site Glu and correct orientation of both the proton donor and substrate" evidence="5">
    <location>
        <position position="161"/>
    </location>
</feature>
<evidence type="ECO:0000256" key="2">
    <source>
        <dbReference type="ARBA" id="ARBA00022729"/>
    </source>
</evidence>
<comment type="similarity">
    <text evidence="1 6">Belongs to the glycosyl hydrolase 43 family.</text>
</comment>
<dbReference type="PANTHER" id="PTHR43817">
    <property type="entry name" value="GLYCOSYL HYDROLASE"/>
    <property type="match status" value="1"/>
</dbReference>
<dbReference type="InterPro" id="IPR006710">
    <property type="entry name" value="Glyco_hydro_43"/>
</dbReference>
<evidence type="ECO:0000313" key="8">
    <source>
        <dbReference type="Proteomes" id="UP000194873"/>
    </source>
</evidence>
<keyword evidence="4 6" id="KW-0326">Glycosidase</keyword>
<sequence>MHIPDDHIYQEAQLAPMTVAEINELTQRARALSPSGDQTHVLVPDGEDPWVISHEGQLYYCTVDRLKQKIMVGKFASLAEMASAELVQVWPGTQGTTPDFVEIWAPELQLINGQWYVYFALYNAKNGEERLYTLQGTSADPLGEYEFKGKLEIPTDRWAIDGTVLPMDDGQLYFLWSGWERFTNTSQNIYIARMSNPWTIASDRVCISRPEYNWEKHGYPHVNEGPQVLTRNGRIFIIYSASGSWTDDYCLGQLTYLGGDALDPASWRKEPQPVFSKTDTIFGPGHASFVQIEEQDYIIYHAARSSKAGWARQIRVKPFTWNEDGSPNFGEPC</sequence>
<evidence type="ECO:0000313" key="7">
    <source>
        <dbReference type="EMBL" id="OUJ71745.1"/>
    </source>
</evidence>
<name>A0A243W953_9BACT</name>
<evidence type="ECO:0000256" key="1">
    <source>
        <dbReference type="ARBA" id="ARBA00009865"/>
    </source>
</evidence>
<protein>
    <recommendedName>
        <fullName evidence="9">Glycosyl hydrolase family 43</fullName>
    </recommendedName>
</protein>
<dbReference type="AlphaFoldDB" id="A0A243W953"/>
<dbReference type="CDD" id="cd18820">
    <property type="entry name" value="GH43_LbAraf43-like"/>
    <property type="match status" value="1"/>
</dbReference>
<dbReference type="SUPFAM" id="SSF75005">
    <property type="entry name" value="Arabinanase/levansucrase/invertase"/>
    <property type="match status" value="1"/>
</dbReference>
<dbReference type="RefSeq" id="WP_086595989.1">
    <property type="nucleotide sequence ID" value="NZ_MTSE01000014.1"/>
</dbReference>
<reference evidence="7 8" key="1">
    <citation type="submission" date="2017-01" db="EMBL/GenBank/DDBJ databases">
        <title>A new Hymenobacter.</title>
        <authorList>
            <person name="Liang Y."/>
            <person name="Feng F."/>
        </authorList>
    </citation>
    <scope>NUCLEOTIDE SEQUENCE [LARGE SCALE GENOMIC DNA]</scope>
    <source>
        <strain evidence="7">MIMBbqt21</strain>
    </source>
</reference>
<keyword evidence="8" id="KW-1185">Reference proteome</keyword>